<dbReference type="GO" id="GO:0009116">
    <property type="term" value="P:nucleoside metabolic process"/>
    <property type="evidence" value="ECO:0007669"/>
    <property type="project" value="InterPro"/>
</dbReference>
<dbReference type="InterPro" id="IPR035994">
    <property type="entry name" value="Nucleoside_phosphorylase_sf"/>
</dbReference>
<accession>A0A3P3XIM9</accession>
<proteinExistence type="predicted"/>
<dbReference type="GO" id="GO:0004731">
    <property type="term" value="F:purine-nucleoside phosphorylase activity"/>
    <property type="evidence" value="ECO:0007669"/>
    <property type="project" value="UniProtKB-EC"/>
</dbReference>
<dbReference type="AlphaFoldDB" id="A0A3P3XIM9"/>
<keyword evidence="1" id="KW-0808">Transferase</keyword>
<gene>
    <name evidence="1" type="ORF">SPIROBIBN47_240054</name>
</gene>
<reference evidence="1" key="1">
    <citation type="submission" date="2017-02" db="EMBL/GenBank/DDBJ databases">
        <authorList>
            <person name="Regsiter A."/>
            <person name="William W."/>
        </authorList>
    </citation>
    <scope>NUCLEOTIDE SEQUENCE</scope>
    <source>
        <strain evidence="1">Bib</strain>
    </source>
</reference>
<dbReference type="EC" id="2.4.2.1" evidence="1"/>
<dbReference type="EMBL" id="FWDM01000017">
    <property type="protein sequence ID" value="SLM12321.1"/>
    <property type="molecule type" value="Genomic_DNA"/>
</dbReference>
<organism evidence="1">
    <name type="scientific">uncultured spirochete</name>
    <dbReference type="NCBI Taxonomy" id="156406"/>
    <lineage>
        <taxon>Bacteria</taxon>
        <taxon>Pseudomonadati</taxon>
        <taxon>Spirochaetota</taxon>
        <taxon>Spirochaetia</taxon>
        <taxon>Spirochaetales</taxon>
        <taxon>environmental samples</taxon>
    </lineage>
</organism>
<sequence>MNEAVQKAINVIRPKLSSVPCLALVLGSGLGVLAEEGKHATTISYADIPYFPVSTAPSAILFFFMEVYFDVAGLSRRHHPYPGS</sequence>
<name>A0A3P3XIM9_9SPIR</name>
<keyword evidence="1" id="KW-0328">Glycosyltransferase</keyword>
<dbReference type="Gene3D" id="3.40.50.1580">
    <property type="entry name" value="Nucleoside phosphorylase domain"/>
    <property type="match status" value="1"/>
</dbReference>
<evidence type="ECO:0000313" key="1">
    <source>
        <dbReference type="EMBL" id="SLM12321.1"/>
    </source>
</evidence>
<protein>
    <submittedName>
        <fullName evidence="1">Purine nucleoside phosphorylase</fullName>
        <ecNumber evidence="1">2.4.2.1</ecNumber>
    </submittedName>
</protein>
<dbReference type="SUPFAM" id="SSF53167">
    <property type="entry name" value="Purine and uridine phosphorylases"/>
    <property type="match status" value="1"/>
</dbReference>